<evidence type="ECO:0000313" key="3">
    <source>
        <dbReference type="Proteomes" id="UP001596241"/>
    </source>
</evidence>
<proteinExistence type="predicted"/>
<organism evidence="2 3">
    <name type="scientific">Streptomyces ramulosus</name>
    <dbReference type="NCBI Taxonomy" id="47762"/>
    <lineage>
        <taxon>Bacteria</taxon>
        <taxon>Bacillati</taxon>
        <taxon>Actinomycetota</taxon>
        <taxon>Actinomycetes</taxon>
        <taxon>Kitasatosporales</taxon>
        <taxon>Streptomycetaceae</taxon>
        <taxon>Streptomyces</taxon>
    </lineage>
</organism>
<feature type="compositionally biased region" description="Gly residues" evidence="1">
    <location>
        <begin position="68"/>
        <end position="100"/>
    </location>
</feature>
<name>A0ABW1FFY7_9ACTN</name>
<accession>A0ABW1FFY7</accession>
<reference evidence="3" key="1">
    <citation type="journal article" date="2019" name="Int. J. Syst. Evol. Microbiol.">
        <title>The Global Catalogue of Microorganisms (GCM) 10K type strain sequencing project: providing services to taxonomists for standard genome sequencing and annotation.</title>
        <authorList>
            <consortium name="The Broad Institute Genomics Platform"/>
            <consortium name="The Broad Institute Genome Sequencing Center for Infectious Disease"/>
            <person name="Wu L."/>
            <person name="Ma J."/>
        </authorList>
    </citation>
    <scope>NUCLEOTIDE SEQUENCE [LARGE SCALE GENOMIC DNA]</scope>
    <source>
        <strain evidence="3">CGMCC 1.15809</strain>
    </source>
</reference>
<feature type="region of interest" description="Disordered" evidence="1">
    <location>
        <begin position="67"/>
        <end position="105"/>
    </location>
</feature>
<dbReference type="Proteomes" id="UP001596241">
    <property type="component" value="Unassembled WGS sequence"/>
</dbReference>
<dbReference type="InterPro" id="IPR025355">
    <property type="entry name" value="DUF4259"/>
</dbReference>
<evidence type="ECO:0000256" key="1">
    <source>
        <dbReference type="SAM" id="MobiDB-lite"/>
    </source>
</evidence>
<gene>
    <name evidence="2" type="ORF">ACFP3M_08495</name>
</gene>
<sequence length="166" mass="16424">MGTWGTGPFGGDAAADLMVRLGALPEDRRLFAVRTALADAVEERWYLDAPEGETAVAAAALLAAARPGGAGGVESGAEPGGEGPAGAGTAGASGPVGCGGAAVSSPRCVIPQPPPELTGLAVRALDRVLAPDSELAELWDESDSGPQWRASVAGLRAALGPCAERL</sequence>
<dbReference type="Pfam" id="PF14078">
    <property type="entry name" value="DUF4259"/>
    <property type="match status" value="2"/>
</dbReference>
<keyword evidence="3" id="KW-1185">Reference proteome</keyword>
<protein>
    <submittedName>
        <fullName evidence="2">DUF4259 domain-containing protein</fullName>
    </submittedName>
</protein>
<dbReference type="EMBL" id="JBHSPW010000003">
    <property type="protein sequence ID" value="MFC5892850.1"/>
    <property type="molecule type" value="Genomic_DNA"/>
</dbReference>
<comment type="caution">
    <text evidence="2">The sequence shown here is derived from an EMBL/GenBank/DDBJ whole genome shotgun (WGS) entry which is preliminary data.</text>
</comment>
<evidence type="ECO:0000313" key="2">
    <source>
        <dbReference type="EMBL" id="MFC5892850.1"/>
    </source>
</evidence>
<dbReference type="RefSeq" id="WP_345086084.1">
    <property type="nucleotide sequence ID" value="NZ_BAAAWG010000010.1"/>
</dbReference>